<keyword evidence="2" id="KW-0732">Signal</keyword>
<evidence type="ECO:0000256" key="1">
    <source>
        <dbReference type="ARBA" id="ARBA00023157"/>
    </source>
</evidence>
<dbReference type="InterPro" id="IPR036880">
    <property type="entry name" value="Kunitz_BPTI_sf"/>
</dbReference>
<protein>
    <submittedName>
        <fullName evidence="4">Proteinase inhibitor I4 serpin</fullName>
    </submittedName>
</protein>
<feature type="domain" description="BPTI/Kunitz inhibitor" evidence="3">
    <location>
        <begin position="36"/>
        <end position="85"/>
    </location>
</feature>
<reference evidence="5" key="1">
    <citation type="journal article" date="2020" name="Microbiol. Resour. Announc.">
        <title>Draft Genome Sequences of Thiorhodococcus mannitoliphagus and Thiorhodococcus minor, Purple Sulfur Photosynthetic Bacteria in the Gammaproteobacterial Family Chromatiaceae.</title>
        <authorList>
            <person name="Aviles F.A."/>
            <person name="Meyer T.E."/>
            <person name="Kyndt J.A."/>
        </authorList>
    </citation>
    <scope>NUCLEOTIDE SEQUENCE [LARGE SCALE GENOMIC DNA]</scope>
    <source>
        <strain evidence="5">DSM 18266</strain>
    </source>
</reference>
<dbReference type="Pfam" id="PF00014">
    <property type="entry name" value="Kunitz_BPTI"/>
    <property type="match status" value="1"/>
</dbReference>
<feature type="chain" id="PRO_5026917420" evidence="2">
    <location>
        <begin position="21"/>
        <end position="88"/>
    </location>
</feature>
<reference evidence="4 5" key="2">
    <citation type="submission" date="2020-02" db="EMBL/GenBank/DDBJ databases">
        <title>Genome sequences of Thiorhodococcus mannitoliphagus and Thiorhodococcus minor, purple sulfur photosynthetic bacteria in the gammaproteobacterial family, Chromatiaceae.</title>
        <authorList>
            <person name="Aviles F.A."/>
            <person name="Meyer T.E."/>
            <person name="Kyndt J.A."/>
        </authorList>
    </citation>
    <scope>NUCLEOTIDE SEQUENCE [LARGE SCALE GENOMIC DNA]</scope>
    <source>
        <strain evidence="4 5">DSM 18266</strain>
    </source>
</reference>
<dbReference type="InterPro" id="IPR002223">
    <property type="entry name" value="Kunitz_BPTI"/>
</dbReference>
<dbReference type="PANTHER" id="PTHR10083:SF374">
    <property type="entry name" value="BPTI_KUNITZ INHIBITOR DOMAIN-CONTAINING PROTEIN"/>
    <property type="match status" value="1"/>
</dbReference>
<proteinExistence type="predicted"/>
<evidence type="ECO:0000259" key="3">
    <source>
        <dbReference type="PROSITE" id="PS50279"/>
    </source>
</evidence>
<evidence type="ECO:0000256" key="2">
    <source>
        <dbReference type="SAM" id="SignalP"/>
    </source>
</evidence>
<dbReference type="PROSITE" id="PS50279">
    <property type="entry name" value="BPTI_KUNITZ_2"/>
    <property type="match status" value="1"/>
</dbReference>
<dbReference type="CDD" id="cd00109">
    <property type="entry name" value="Kunitz-type"/>
    <property type="match status" value="1"/>
</dbReference>
<evidence type="ECO:0000313" key="4">
    <source>
        <dbReference type="EMBL" id="NEX22515.1"/>
    </source>
</evidence>
<name>A0A6P1E4B8_9GAMM</name>
<comment type="caution">
    <text evidence="4">The sequence shown here is derived from an EMBL/GenBank/DDBJ whole genome shotgun (WGS) entry which is preliminary data.</text>
</comment>
<dbReference type="GO" id="GO:0005615">
    <property type="term" value="C:extracellular space"/>
    <property type="evidence" value="ECO:0007669"/>
    <property type="project" value="TreeGrafter"/>
</dbReference>
<dbReference type="Proteomes" id="UP000471640">
    <property type="component" value="Unassembled WGS sequence"/>
</dbReference>
<keyword evidence="5" id="KW-1185">Reference proteome</keyword>
<organism evidence="4 5">
    <name type="scientific">Thiorhodococcus mannitoliphagus</name>
    <dbReference type="NCBI Taxonomy" id="329406"/>
    <lineage>
        <taxon>Bacteria</taxon>
        <taxon>Pseudomonadati</taxon>
        <taxon>Pseudomonadota</taxon>
        <taxon>Gammaproteobacteria</taxon>
        <taxon>Chromatiales</taxon>
        <taxon>Chromatiaceae</taxon>
        <taxon>Thiorhodococcus</taxon>
    </lineage>
</organism>
<dbReference type="SMART" id="SM00131">
    <property type="entry name" value="KU"/>
    <property type="match status" value="1"/>
</dbReference>
<sequence length="88" mass="9684">MRRSLFIFFLASVITCLGCAGPGGEASDAEELSVTCLVKPDAGPCRQNQMGFYFDYRDNRCKSFRYGGCGGRVPFASMRECRDFCGAD</sequence>
<dbReference type="PANTHER" id="PTHR10083">
    <property type="entry name" value="KUNITZ-TYPE PROTEASE INHIBITOR-RELATED"/>
    <property type="match status" value="1"/>
</dbReference>
<feature type="signal peptide" evidence="2">
    <location>
        <begin position="1"/>
        <end position="20"/>
    </location>
</feature>
<dbReference type="EMBL" id="JAAIJR010000105">
    <property type="protein sequence ID" value="NEX22515.1"/>
    <property type="molecule type" value="Genomic_DNA"/>
</dbReference>
<dbReference type="SUPFAM" id="SSF57362">
    <property type="entry name" value="BPTI-like"/>
    <property type="match status" value="1"/>
</dbReference>
<keyword evidence="1" id="KW-1015">Disulfide bond</keyword>
<accession>A0A6P1E4B8</accession>
<dbReference type="Gene3D" id="4.10.410.10">
    <property type="entry name" value="Pancreatic trypsin inhibitor Kunitz domain"/>
    <property type="match status" value="1"/>
</dbReference>
<dbReference type="AlphaFoldDB" id="A0A6P1E4B8"/>
<evidence type="ECO:0000313" key="5">
    <source>
        <dbReference type="Proteomes" id="UP000471640"/>
    </source>
</evidence>
<dbReference type="GO" id="GO:0004867">
    <property type="term" value="F:serine-type endopeptidase inhibitor activity"/>
    <property type="evidence" value="ECO:0007669"/>
    <property type="project" value="InterPro"/>
</dbReference>
<gene>
    <name evidence="4" type="ORF">G3480_19755</name>
</gene>
<dbReference type="InterPro" id="IPR050098">
    <property type="entry name" value="TFPI/VKTCI-like"/>
</dbReference>